<organism evidence="2 3">
    <name type="scientific">Reyranella soli</name>
    <dbReference type="NCBI Taxonomy" id="1230389"/>
    <lineage>
        <taxon>Bacteria</taxon>
        <taxon>Pseudomonadati</taxon>
        <taxon>Pseudomonadota</taxon>
        <taxon>Alphaproteobacteria</taxon>
        <taxon>Hyphomicrobiales</taxon>
        <taxon>Reyranellaceae</taxon>
        <taxon>Reyranella</taxon>
    </lineage>
</organism>
<reference evidence="2 3" key="1">
    <citation type="submission" date="2019-07" db="EMBL/GenBank/DDBJ databases">
        <title>Whole genome shotgun sequence of Reyranella soli NBRC 108950.</title>
        <authorList>
            <person name="Hosoyama A."/>
            <person name="Uohara A."/>
            <person name="Ohji S."/>
            <person name="Ichikawa N."/>
        </authorList>
    </citation>
    <scope>NUCLEOTIDE SEQUENCE [LARGE SCALE GENOMIC DNA]</scope>
    <source>
        <strain evidence="2 3">NBRC 108950</strain>
    </source>
</reference>
<evidence type="ECO:0000313" key="3">
    <source>
        <dbReference type="Proteomes" id="UP000321058"/>
    </source>
</evidence>
<dbReference type="Proteomes" id="UP000321058">
    <property type="component" value="Unassembled WGS sequence"/>
</dbReference>
<name>A0A512NJ64_9HYPH</name>
<keyword evidence="3" id="KW-1185">Reference proteome</keyword>
<dbReference type="InterPro" id="IPR041496">
    <property type="entry name" value="YitH/HolE_GNAT"/>
</dbReference>
<evidence type="ECO:0000313" key="2">
    <source>
        <dbReference type="EMBL" id="GEP58990.1"/>
    </source>
</evidence>
<feature type="domain" description="N-acetyltransferase" evidence="1">
    <location>
        <begin position="3"/>
        <end position="147"/>
    </location>
</feature>
<dbReference type="InterPro" id="IPR016181">
    <property type="entry name" value="Acyl_CoA_acyltransferase"/>
</dbReference>
<dbReference type="Gene3D" id="3.40.630.90">
    <property type="match status" value="1"/>
</dbReference>
<dbReference type="PANTHER" id="PTHR47237:SF1">
    <property type="entry name" value="SLL0310 PROTEIN"/>
    <property type="match status" value="1"/>
</dbReference>
<dbReference type="AlphaFoldDB" id="A0A512NJ64"/>
<dbReference type="Pfam" id="PF18014">
    <property type="entry name" value="Acetyltransf_18"/>
    <property type="match status" value="1"/>
</dbReference>
<dbReference type="OrthoDB" id="20916at2"/>
<dbReference type="InterPro" id="IPR052729">
    <property type="entry name" value="Acyl/Acetyltrans_Enzymes"/>
</dbReference>
<protein>
    <submittedName>
        <fullName evidence="2">N-acetyltransferase GCN5</fullName>
    </submittedName>
</protein>
<keyword evidence="2" id="KW-0808">Transferase</keyword>
<sequence>MAFEITVASVDDVQRMARWAADEGWNPGKTDAYAFHATDPGAFLIGRLDGEPVTCISVVQYGRGFGFLGFYIARPAARGKGYGIQTWHAGMDRLVGRNVGLDGVPAQQGNYRKSGFRLAWNNVRYEGAPVQAAPPTGVSLVDARSIGFDRLAAYDRRFFPEARDSFLASWISQPERVAMVALRDGAVAGFGVMRNCQAGARIGPLHAETPDIASALFSAAAATLGATAVAVDIAGVNKAAVSWAEGLGLKPSFETARMYTGPDPAIDAAGLYGVASFELG</sequence>
<evidence type="ECO:0000259" key="1">
    <source>
        <dbReference type="PROSITE" id="PS51186"/>
    </source>
</evidence>
<dbReference type="EMBL" id="BKAJ01000115">
    <property type="protein sequence ID" value="GEP58990.1"/>
    <property type="molecule type" value="Genomic_DNA"/>
</dbReference>
<dbReference type="SUPFAM" id="SSF55729">
    <property type="entry name" value="Acyl-CoA N-acyltransferases (Nat)"/>
    <property type="match status" value="1"/>
</dbReference>
<proteinExistence type="predicted"/>
<dbReference type="PROSITE" id="PS51186">
    <property type="entry name" value="GNAT"/>
    <property type="match status" value="1"/>
</dbReference>
<dbReference type="GO" id="GO:0016747">
    <property type="term" value="F:acyltransferase activity, transferring groups other than amino-acyl groups"/>
    <property type="evidence" value="ECO:0007669"/>
    <property type="project" value="InterPro"/>
</dbReference>
<accession>A0A512NJ64</accession>
<dbReference type="InterPro" id="IPR000182">
    <property type="entry name" value="GNAT_dom"/>
</dbReference>
<dbReference type="Pfam" id="PF00583">
    <property type="entry name" value="Acetyltransf_1"/>
    <property type="match status" value="1"/>
</dbReference>
<dbReference type="RefSeq" id="WP_147154366.1">
    <property type="nucleotide sequence ID" value="NZ_BKAJ01000115.1"/>
</dbReference>
<comment type="caution">
    <text evidence="2">The sequence shown here is derived from an EMBL/GenBank/DDBJ whole genome shotgun (WGS) entry which is preliminary data.</text>
</comment>
<gene>
    <name evidence="2" type="ORF">RSO01_61560</name>
</gene>
<dbReference type="Gene3D" id="3.40.630.30">
    <property type="match status" value="1"/>
</dbReference>
<dbReference type="PANTHER" id="PTHR47237">
    <property type="entry name" value="SLL0310 PROTEIN"/>
    <property type="match status" value="1"/>
</dbReference>